<accession>A0A0K8PB48</accession>
<dbReference type="InterPro" id="IPR028098">
    <property type="entry name" value="Glyco_trans_4-like_N"/>
</dbReference>
<reference evidence="2" key="1">
    <citation type="journal article" date="2015" name="Genome Announc.">
        <title>Draft Genome Sequence of Anaerolineae Strain TC1, a Novel Isolate from a Methanogenic Wastewater Treatment System.</title>
        <authorList>
            <person name="Matsuura N."/>
            <person name="Tourlousse D.M."/>
            <person name="Sun L."/>
            <person name="Toyonaga M."/>
            <person name="Kuroda K."/>
            <person name="Ohashi A."/>
            <person name="Cruz R."/>
            <person name="Yamaguchi T."/>
            <person name="Sekiguchi Y."/>
        </authorList>
    </citation>
    <scope>NUCLEOTIDE SEQUENCE [LARGE SCALE GENOMIC DNA]</scope>
    <source>
        <strain evidence="2">TC1</strain>
    </source>
</reference>
<evidence type="ECO:0000259" key="1">
    <source>
        <dbReference type="Pfam" id="PF13439"/>
    </source>
</evidence>
<name>A0A0K8PB48_9CHLR</name>
<feature type="domain" description="Glycosyltransferase subfamily 4-like N-terminal" evidence="1">
    <location>
        <begin position="72"/>
        <end position="177"/>
    </location>
</feature>
<dbReference type="Proteomes" id="UP000053370">
    <property type="component" value="Unassembled WGS sequence"/>
</dbReference>
<sequence>MEPKIKILLICLTRRGGLLHFHDCLAESLSKLGIVGMITAENAEHIGGVLSNPDIQHFPLNTGIGKKGTIQRLLHPATWLRIIQVFFHFRPDIVHITSAQEWNPFLGFFIRFLCRKPLVYTIHDVVHHEGTPRYFRITESIFRKIPRYFVVMTNQGKEILISQGLLPERILVVPHGIYDFFTQGSKETDLAQNEILFFGRIEPYKGLDVLLKALPPVFEKHPDWTFHIAGGGDLEPYRQNLDNERIHVTNRFVTDEEVAAFMRKASIVALPYLSASQSGVIPTAFAFHKAIIATKVGGIPDMIENRKTGLLIPPNDVAALTQALMELIEHPVLREKIGENGYIFANENLGWTAIARKHLDFYHQILSK</sequence>
<dbReference type="Pfam" id="PF13439">
    <property type="entry name" value="Glyco_transf_4"/>
    <property type="match status" value="1"/>
</dbReference>
<dbReference type="Pfam" id="PF13692">
    <property type="entry name" value="Glyco_trans_1_4"/>
    <property type="match status" value="1"/>
</dbReference>
<dbReference type="AlphaFoldDB" id="A0A0K8PB48"/>
<gene>
    <name evidence="2" type="ORF">ATC1_11305</name>
</gene>
<proteinExistence type="predicted"/>
<dbReference type="Gene3D" id="3.40.50.2000">
    <property type="entry name" value="Glycogen Phosphorylase B"/>
    <property type="match status" value="2"/>
</dbReference>
<keyword evidence="3" id="KW-1185">Reference proteome</keyword>
<dbReference type="EMBL" id="DF968179">
    <property type="protein sequence ID" value="GAP39375.1"/>
    <property type="molecule type" value="Genomic_DNA"/>
</dbReference>
<organism evidence="2">
    <name type="scientific">Flexilinea flocculi</name>
    <dbReference type="NCBI Taxonomy" id="1678840"/>
    <lineage>
        <taxon>Bacteria</taxon>
        <taxon>Bacillati</taxon>
        <taxon>Chloroflexota</taxon>
        <taxon>Anaerolineae</taxon>
        <taxon>Anaerolineales</taxon>
        <taxon>Anaerolineaceae</taxon>
        <taxon>Flexilinea</taxon>
    </lineage>
</organism>
<dbReference type="STRING" id="1678840.ATC1_11305"/>
<evidence type="ECO:0000313" key="2">
    <source>
        <dbReference type="EMBL" id="GAP39375.1"/>
    </source>
</evidence>
<dbReference type="PANTHER" id="PTHR12526">
    <property type="entry name" value="GLYCOSYLTRANSFERASE"/>
    <property type="match status" value="1"/>
</dbReference>
<keyword evidence="2" id="KW-0808">Transferase</keyword>
<dbReference type="PATRIC" id="fig|1678840.3.peg.361"/>
<dbReference type="CDD" id="cd03801">
    <property type="entry name" value="GT4_PimA-like"/>
    <property type="match status" value="1"/>
</dbReference>
<dbReference type="SUPFAM" id="SSF53756">
    <property type="entry name" value="UDP-Glycosyltransferase/glycogen phosphorylase"/>
    <property type="match status" value="1"/>
</dbReference>
<protein>
    <submittedName>
        <fullName evidence="2">Glycosyltransferase</fullName>
    </submittedName>
</protein>
<dbReference type="RefSeq" id="WP_062277566.1">
    <property type="nucleotide sequence ID" value="NZ_DF968179.1"/>
</dbReference>
<evidence type="ECO:0000313" key="3">
    <source>
        <dbReference type="Proteomes" id="UP000053370"/>
    </source>
</evidence>
<dbReference type="GO" id="GO:0016740">
    <property type="term" value="F:transferase activity"/>
    <property type="evidence" value="ECO:0007669"/>
    <property type="project" value="UniProtKB-KW"/>
</dbReference>